<dbReference type="RefSeq" id="WP_012154475.1">
    <property type="nucleotide sequence ID" value="NC_009901.1"/>
</dbReference>
<feature type="transmembrane region" description="Helical" evidence="1">
    <location>
        <begin position="12"/>
        <end position="36"/>
    </location>
</feature>
<dbReference type="PANTHER" id="PTHR34219:SF4">
    <property type="entry name" value="PEPSY DOMAIN-CONTAINING PROTEIN"/>
    <property type="match status" value="1"/>
</dbReference>
<feature type="transmembrane region" description="Helical" evidence="1">
    <location>
        <begin position="429"/>
        <end position="449"/>
    </location>
</feature>
<keyword evidence="3" id="KW-1185">Reference proteome</keyword>
<dbReference type="KEGG" id="spl:Spea_1222"/>
<feature type="transmembrane region" description="Helical" evidence="1">
    <location>
        <begin position="456"/>
        <end position="476"/>
    </location>
</feature>
<dbReference type="Pfam" id="PF03929">
    <property type="entry name" value="PepSY_TM"/>
    <property type="match status" value="1"/>
</dbReference>
<keyword evidence="1" id="KW-0812">Transmembrane</keyword>
<dbReference type="eggNOG" id="COG3182">
    <property type="taxonomic scope" value="Bacteria"/>
</dbReference>
<evidence type="ECO:0000313" key="3">
    <source>
        <dbReference type="Proteomes" id="UP000002608"/>
    </source>
</evidence>
<proteinExistence type="predicted"/>
<protein>
    <submittedName>
        <fullName evidence="2">PepSY-associated TM helix domain protein</fullName>
    </submittedName>
</protein>
<dbReference type="STRING" id="398579.Spea_1222"/>
<dbReference type="HOGENOM" id="CLU_025664_2_0_6"/>
<dbReference type="Proteomes" id="UP000002608">
    <property type="component" value="Chromosome"/>
</dbReference>
<evidence type="ECO:0000256" key="1">
    <source>
        <dbReference type="SAM" id="Phobius"/>
    </source>
</evidence>
<dbReference type="AlphaFoldDB" id="A8H1W2"/>
<feature type="transmembrane region" description="Helical" evidence="1">
    <location>
        <begin position="153"/>
        <end position="177"/>
    </location>
</feature>
<accession>A8H1W2</accession>
<dbReference type="InterPro" id="IPR005625">
    <property type="entry name" value="PepSY-ass_TM"/>
</dbReference>
<evidence type="ECO:0000313" key="2">
    <source>
        <dbReference type="EMBL" id="ABV86549.1"/>
    </source>
</evidence>
<name>A8H1W2_SHEPA</name>
<keyword evidence="1" id="KW-0472">Membrane</keyword>
<dbReference type="PANTHER" id="PTHR34219">
    <property type="entry name" value="IRON-REGULATED INNER MEMBRANE PROTEIN-RELATED"/>
    <property type="match status" value="1"/>
</dbReference>
<gene>
    <name evidence="2" type="ordered locus">Spea_1222</name>
</gene>
<feature type="transmembrane region" description="Helical" evidence="1">
    <location>
        <begin position="198"/>
        <end position="222"/>
    </location>
</feature>
<keyword evidence="1" id="KW-1133">Transmembrane helix</keyword>
<feature type="transmembrane region" description="Helical" evidence="1">
    <location>
        <begin position="394"/>
        <end position="417"/>
    </location>
</feature>
<organism evidence="2 3">
    <name type="scientific">Shewanella pealeana (strain ATCC 700345 / ANG-SQ1)</name>
    <dbReference type="NCBI Taxonomy" id="398579"/>
    <lineage>
        <taxon>Bacteria</taxon>
        <taxon>Pseudomonadati</taxon>
        <taxon>Pseudomonadota</taxon>
        <taxon>Gammaproteobacteria</taxon>
        <taxon>Alteromonadales</taxon>
        <taxon>Shewanellaceae</taxon>
        <taxon>Shewanella</taxon>
    </lineage>
</organism>
<reference evidence="2 3" key="1">
    <citation type="submission" date="2007-10" db="EMBL/GenBank/DDBJ databases">
        <title>Complete sequence of Shewanella pealeana ATCC 700345.</title>
        <authorList>
            <consortium name="US DOE Joint Genome Institute"/>
            <person name="Copeland A."/>
            <person name="Lucas S."/>
            <person name="Lapidus A."/>
            <person name="Barry K."/>
            <person name="Glavina del Rio T."/>
            <person name="Dalin E."/>
            <person name="Tice H."/>
            <person name="Pitluck S."/>
            <person name="Chertkov O."/>
            <person name="Brettin T."/>
            <person name="Bruce D."/>
            <person name="Detter J.C."/>
            <person name="Han C."/>
            <person name="Schmutz J."/>
            <person name="Larimer F."/>
            <person name="Land M."/>
            <person name="Hauser L."/>
            <person name="Kyrpides N."/>
            <person name="Kim E."/>
            <person name="Zhao J.-S.Z."/>
            <person name="Manno D."/>
            <person name="Hawari J."/>
            <person name="Richardson P."/>
        </authorList>
    </citation>
    <scope>NUCLEOTIDE SEQUENCE [LARGE SCALE GENOMIC DNA]</scope>
    <source>
        <strain evidence="3">ATCC 700345 / ANG-SQ1</strain>
    </source>
</reference>
<feature type="transmembrane region" description="Helical" evidence="1">
    <location>
        <begin position="351"/>
        <end position="373"/>
    </location>
</feature>
<sequence length="547" mass="62166">MKETFFRSMTWLHTWVGLLVCWILLLVFFAGTLSYYRYEMTLWSKPELHKNVFQQYDATKVTNELERAQRYLEEHAPDARDWRVNFPTDRKPYMSYSWQTQPEEGQRRGKFIEHIARTDSEELVTEVRESKGGHFFYRLHFDLHYIPAKVARWIVGFCTMFMLLALISGIVIHKRIFKDFFSFRRNKGSRSWLDAHNVSSVIALPYHLMITYTGLVTLMVMYMPWGVITAYDGDFKAFSKELRPSRVQVSPIGIEAQTVSLSTLLPEVRDIWGQAPLKQVVVNNPSDQNSRVNFYKETGEAVTDRRTAITFNGTNAELLSPGIEPESGAHNTHDTLIALHTGRFAEPVLRALFFISGILGCAMITTGTLLWAVKVRQKQQKQIKQGVKASLGLRLVEGLNLTFITGLPLATAAFFYANRLLPVDLVNRAQWEVNSFFIALACVALLACINRTLTAWRLVMTVTAIALIAIPVLNALTSNSDLLTNIAQKQWALVGFDLMCVFFGLSLIFARTKLGSKQGVIPKRTVNTRSENNRMRVNTSSATKEGV</sequence>
<feature type="transmembrane region" description="Helical" evidence="1">
    <location>
        <begin position="491"/>
        <end position="510"/>
    </location>
</feature>
<dbReference type="EMBL" id="CP000851">
    <property type="protein sequence ID" value="ABV86549.1"/>
    <property type="molecule type" value="Genomic_DNA"/>
</dbReference>
<dbReference type="OrthoDB" id="9776609at2"/>